<name>A0A5N5KDR9_PANHP</name>
<gene>
    <name evidence="2" type="ORF">PHYPO_G00138320</name>
</gene>
<keyword evidence="1" id="KW-0812">Transmembrane</keyword>
<accession>A0A5N5KDR9</accession>
<organism evidence="2 3">
    <name type="scientific">Pangasianodon hypophthalmus</name>
    <name type="common">Striped catfish</name>
    <name type="synonym">Helicophagus hypophthalmus</name>
    <dbReference type="NCBI Taxonomy" id="310915"/>
    <lineage>
        <taxon>Eukaryota</taxon>
        <taxon>Metazoa</taxon>
        <taxon>Chordata</taxon>
        <taxon>Craniata</taxon>
        <taxon>Vertebrata</taxon>
        <taxon>Euteleostomi</taxon>
        <taxon>Actinopterygii</taxon>
        <taxon>Neopterygii</taxon>
        <taxon>Teleostei</taxon>
        <taxon>Ostariophysi</taxon>
        <taxon>Siluriformes</taxon>
        <taxon>Pangasiidae</taxon>
        <taxon>Pangasianodon</taxon>
    </lineage>
</organism>
<feature type="transmembrane region" description="Helical" evidence="1">
    <location>
        <begin position="27"/>
        <end position="52"/>
    </location>
</feature>
<dbReference type="AlphaFoldDB" id="A0A5N5KDR9"/>
<evidence type="ECO:0000313" key="2">
    <source>
        <dbReference type="EMBL" id="KAB5528267.1"/>
    </source>
</evidence>
<comment type="caution">
    <text evidence="2">The sequence shown here is derived from an EMBL/GenBank/DDBJ whole genome shotgun (WGS) entry which is preliminary data.</text>
</comment>
<evidence type="ECO:0000313" key="3">
    <source>
        <dbReference type="Proteomes" id="UP000327468"/>
    </source>
</evidence>
<reference evidence="2 3" key="1">
    <citation type="submission" date="2019-06" db="EMBL/GenBank/DDBJ databases">
        <title>A chromosome-scale genome assembly of the striped catfish, Pangasianodon hypophthalmus.</title>
        <authorList>
            <person name="Wen M."/>
            <person name="Zahm M."/>
            <person name="Roques C."/>
            <person name="Cabau C."/>
            <person name="Klopp C."/>
            <person name="Donnadieu C."/>
            <person name="Jouanno E."/>
            <person name="Avarre J.-C."/>
            <person name="Campet M."/>
            <person name="Ha T.T.T."/>
            <person name="Dugue R."/>
            <person name="Lampietro C."/>
            <person name="Louis A."/>
            <person name="Herpin A."/>
            <person name="Echchiki A."/>
            <person name="Berthelot C."/>
            <person name="Parey E."/>
            <person name="Roest-Crollius H."/>
            <person name="Braasch I."/>
            <person name="Postlethwait J."/>
            <person name="Bobe J."/>
            <person name="Montfort J."/>
            <person name="Bouchez O."/>
            <person name="Begum T."/>
            <person name="Schartl M."/>
            <person name="Guiguen Y."/>
        </authorList>
    </citation>
    <scope>NUCLEOTIDE SEQUENCE [LARGE SCALE GENOMIC DNA]</scope>
    <source>
        <strain evidence="2 3">Indonesia</strain>
        <tissue evidence="2">Blood</tissue>
    </source>
</reference>
<proteinExistence type="predicted"/>
<evidence type="ECO:0000256" key="1">
    <source>
        <dbReference type="SAM" id="Phobius"/>
    </source>
</evidence>
<dbReference type="Proteomes" id="UP000327468">
    <property type="component" value="Chromosome 24"/>
</dbReference>
<dbReference type="EMBL" id="VFJC01000025">
    <property type="protein sequence ID" value="KAB5528267.1"/>
    <property type="molecule type" value="Genomic_DNA"/>
</dbReference>
<keyword evidence="1" id="KW-1133">Transmembrane helix</keyword>
<keyword evidence="3" id="KW-1185">Reference proteome</keyword>
<sequence>MDDVLSFSMAVCERIYKFLEVICLENVAVLMLHCIITTVLCTSIYAVFIILLDSRWQKCVNRENHVNEQLQCPKSLHTQGTVFASTV</sequence>
<keyword evidence="1" id="KW-0472">Membrane</keyword>
<protein>
    <submittedName>
        <fullName evidence="2">Uncharacterized protein</fullName>
    </submittedName>
</protein>